<evidence type="ECO:0000259" key="2">
    <source>
        <dbReference type="Pfam" id="PF07589"/>
    </source>
</evidence>
<keyword evidence="4" id="KW-1185">Reference proteome</keyword>
<protein>
    <submittedName>
        <fullName evidence="3">PEP-CTERM domain protein</fullName>
    </submittedName>
</protein>
<reference evidence="4" key="1">
    <citation type="journal article" date="2019" name="Int. J. Syst. Evol. Microbiol.">
        <title>The Global Catalogue of Microorganisms (GCM) 10K type strain sequencing project: providing services to taxonomists for standard genome sequencing and annotation.</title>
        <authorList>
            <consortium name="The Broad Institute Genomics Platform"/>
            <consortium name="The Broad Institute Genome Sequencing Center for Infectious Disease"/>
            <person name="Wu L."/>
            <person name="Ma J."/>
        </authorList>
    </citation>
    <scope>NUCLEOTIDE SEQUENCE [LARGE SCALE GENOMIC DNA]</scope>
    <source>
        <strain evidence="4">CGMCC 1.12923</strain>
    </source>
</reference>
<evidence type="ECO:0000256" key="1">
    <source>
        <dbReference type="SAM" id="SignalP"/>
    </source>
</evidence>
<proteinExistence type="predicted"/>
<name>A0ABQ1RIK6_9ALTE</name>
<organism evidence="3 4">
    <name type="scientific">Lacimicrobium alkaliphilum</name>
    <dbReference type="NCBI Taxonomy" id="1526571"/>
    <lineage>
        <taxon>Bacteria</taxon>
        <taxon>Pseudomonadati</taxon>
        <taxon>Pseudomonadota</taxon>
        <taxon>Gammaproteobacteria</taxon>
        <taxon>Alteromonadales</taxon>
        <taxon>Alteromonadaceae</taxon>
        <taxon>Lacimicrobium</taxon>
    </lineage>
</organism>
<dbReference type="EMBL" id="BMGJ01000008">
    <property type="protein sequence ID" value="GGD67582.1"/>
    <property type="molecule type" value="Genomic_DNA"/>
</dbReference>
<dbReference type="NCBIfam" id="NF038127">
    <property type="entry name" value="FDP_fam"/>
    <property type="match status" value="1"/>
</dbReference>
<dbReference type="InterPro" id="IPR013424">
    <property type="entry name" value="Ice-binding_C"/>
</dbReference>
<gene>
    <name evidence="3" type="ORF">GCM10011357_23390</name>
</gene>
<feature type="chain" id="PRO_5047360875" evidence="1">
    <location>
        <begin position="23"/>
        <end position="195"/>
    </location>
</feature>
<feature type="domain" description="Ice-binding protein C-terminal" evidence="2">
    <location>
        <begin position="174"/>
        <end position="195"/>
    </location>
</feature>
<dbReference type="Proteomes" id="UP000614272">
    <property type="component" value="Unassembled WGS sequence"/>
</dbReference>
<accession>A0ABQ1RIK6</accession>
<dbReference type="NCBIfam" id="TIGR02595">
    <property type="entry name" value="PEP_CTERM"/>
    <property type="match status" value="1"/>
</dbReference>
<sequence length="195" mass="21379">MKKFVKNISLAAAMLVTFNANSALLHFEGNIEYHNDVILTYFTIENDATDVRLWTDSFMDGINFDPITALWQADGTLINEDDDNDSINPETQTTFDSGFTLDFLAAGEYIFSVATYNNFASGNNLSNGFDFDGESPIALSEWTQPANSTGMGSYWSVWLDGVDSASNPSDPTEVPEPLSLLLFAAGLLGLRACRK</sequence>
<evidence type="ECO:0000313" key="3">
    <source>
        <dbReference type="EMBL" id="GGD67582.1"/>
    </source>
</evidence>
<comment type="caution">
    <text evidence="3">The sequence shown here is derived from an EMBL/GenBank/DDBJ whole genome shotgun (WGS) entry which is preliminary data.</text>
</comment>
<dbReference type="RefSeq" id="WP_099034994.1">
    <property type="nucleotide sequence ID" value="NZ_BMGJ01000008.1"/>
</dbReference>
<feature type="signal peptide" evidence="1">
    <location>
        <begin position="1"/>
        <end position="22"/>
    </location>
</feature>
<keyword evidence="1" id="KW-0732">Signal</keyword>
<evidence type="ECO:0000313" key="4">
    <source>
        <dbReference type="Proteomes" id="UP000614272"/>
    </source>
</evidence>
<dbReference type="Pfam" id="PF07589">
    <property type="entry name" value="PEP-CTERM"/>
    <property type="match status" value="1"/>
</dbReference>